<evidence type="ECO:0000256" key="3">
    <source>
        <dbReference type="ARBA" id="ARBA00022525"/>
    </source>
</evidence>
<accession>A0ABM1Z4E9</accession>
<keyword evidence="4 5" id="KW-0732">Signal</keyword>
<evidence type="ECO:0000313" key="7">
    <source>
        <dbReference type="Proteomes" id="UP000069940"/>
    </source>
</evidence>
<reference evidence="6" key="2">
    <citation type="submission" date="2025-05" db="UniProtKB">
        <authorList>
            <consortium name="EnsemblMetazoa"/>
        </authorList>
    </citation>
    <scope>IDENTIFICATION</scope>
    <source>
        <strain evidence="6">Foshan</strain>
    </source>
</reference>
<feature type="chain" id="PRO_5045590059" description="Long form d7 salivary protein" evidence="5">
    <location>
        <begin position="25"/>
        <end position="311"/>
    </location>
</feature>
<name>A0ABM1Z4E9_AEDAL</name>
<dbReference type="CDD" id="cd23992">
    <property type="entry name" value="PBP_GOBP"/>
    <property type="match status" value="1"/>
</dbReference>
<organism evidence="6 7">
    <name type="scientific">Aedes albopictus</name>
    <name type="common">Asian tiger mosquito</name>
    <name type="synonym">Stegomyia albopicta</name>
    <dbReference type="NCBI Taxonomy" id="7160"/>
    <lineage>
        <taxon>Eukaryota</taxon>
        <taxon>Metazoa</taxon>
        <taxon>Ecdysozoa</taxon>
        <taxon>Arthropoda</taxon>
        <taxon>Hexapoda</taxon>
        <taxon>Insecta</taxon>
        <taxon>Pterygota</taxon>
        <taxon>Neoptera</taxon>
        <taxon>Endopterygota</taxon>
        <taxon>Diptera</taxon>
        <taxon>Nematocera</taxon>
        <taxon>Culicoidea</taxon>
        <taxon>Culicidae</taxon>
        <taxon>Culicinae</taxon>
        <taxon>Aedini</taxon>
        <taxon>Aedes</taxon>
        <taxon>Stegomyia</taxon>
    </lineage>
</organism>
<keyword evidence="3" id="KW-0964">Secreted</keyword>
<evidence type="ECO:0000256" key="5">
    <source>
        <dbReference type="SAM" id="SignalP"/>
    </source>
</evidence>
<evidence type="ECO:0000256" key="1">
    <source>
        <dbReference type="ARBA" id="ARBA00004613"/>
    </source>
</evidence>
<comment type="subcellular location">
    <subcellularLocation>
        <location evidence="1">Secreted</location>
    </subcellularLocation>
</comment>
<dbReference type="EnsemblMetazoa" id="AALFPA23_014996.R21731">
    <property type="protein sequence ID" value="AALFPA23_014996.P21731"/>
    <property type="gene ID" value="AALFPA23_014996"/>
</dbReference>
<dbReference type="PANTHER" id="PTHR11857:SF43">
    <property type="entry name" value="GEO07291P1-RELATED"/>
    <property type="match status" value="1"/>
</dbReference>
<dbReference type="InterPro" id="IPR006170">
    <property type="entry name" value="PBP/GOBP"/>
</dbReference>
<evidence type="ECO:0000256" key="2">
    <source>
        <dbReference type="ARBA" id="ARBA00008098"/>
    </source>
</evidence>
<dbReference type="InterPro" id="IPR036728">
    <property type="entry name" value="PBP_GOBP_sf"/>
</dbReference>
<dbReference type="RefSeq" id="XP_019544105.3">
    <property type="nucleotide sequence ID" value="XM_019688560.3"/>
</dbReference>
<comment type="similarity">
    <text evidence="2">Belongs to the PBP/GOBP family.</text>
</comment>
<proteinExistence type="inferred from homology"/>
<dbReference type="Gene3D" id="1.10.238.20">
    <property type="entry name" value="Pheromone/general odorant binding protein domain"/>
    <property type="match status" value="2"/>
</dbReference>
<sequence length="311" mass="35297">MAIGLSPFWTFLLAVGCLVLSACGSAIPCVESDSEPVAAGSLEWQPRTPEQTLYAYVRCLNDSSASIEQKINWVKWHPDTTYESQCYVKCVSEELRLYDPKEKRFRPERFVLQAESFFNADPEQLEALRTNAEPMLAGVLEDNSCESVFNKYATFYAAHHSTILRMFHGDYRDIGKTYADLGDRVKQIGQKFVDFCEKRTDFKMTEGHSCPPEAFLDCVFRGFRWITEEGEVNVNEIRRDYEAAGLGVNHMEDYCGSAAAGARQLFNCLLDKGGSNLGMVMMDRNQRTAFYFDLSSQEEPWKSAVDFANNL</sequence>
<evidence type="ECO:0000313" key="6">
    <source>
        <dbReference type="EnsemblMetazoa" id="AALFPA23_014996.P21731"/>
    </source>
</evidence>
<dbReference type="PANTHER" id="PTHR11857">
    <property type="entry name" value="ODORANT BINDING PROTEIN-RELATED"/>
    <property type="match status" value="1"/>
</dbReference>
<dbReference type="SUPFAM" id="SSF47565">
    <property type="entry name" value="Insect pheromone/odorant-binding proteins"/>
    <property type="match status" value="2"/>
</dbReference>
<evidence type="ECO:0008006" key="8">
    <source>
        <dbReference type="Google" id="ProtNLM"/>
    </source>
</evidence>
<feature type="signal peptide" evidence="5">
    <location>
        <begin position="1"/>
        <end position="24"/>
    </location>
</feature>
<protein>
    <recommendedName>
        <fullName evidence="8">Long form d7 salivary protein</fullName>
    </recommendedName>
</protein>
<dbReference type="Pfam" id="PF01395">
    <property type="entry name" value="PBP_GOBP"/>
    <property type="match status" value="1"/>
</dbReference>
<evidence type="ECO:0000256" key="4">
    <source>
        <dbReference type="ARBA" id="ARBA00022729"/>
    </source>
</evidence>
<reference evidence="7" key="1">
    <citation type="journal article" date="2015" name="Proc. Natl. Acad. Sci. U.S.A.">
        <title>Genome sequence of the Asian Tiger mosquito, Aedes albopictus, reveals insights into its biology, genetics, and evolution.</title>
        <authorList>
            <person name="Chen X.G."/>
            <person name="Jiang X."/>
            <person name="Gu J."/>
            <person name="Xu M."/>
            <person name="Wu Y."/>
            <person name="Deng Y."/>
            <person name="Zhang C."/>
            <person name="Bonizzoni M."/>
            <person name="Dermauw W."/>
            <person name="Vontas J."/>
            <person name="Armbruster P."/>
            <person name="Huang X."/>
            <person name="Yang Y."/>
            <person name="Zhang H."/>
            <person name="He W."/>
            <person name="Peng H."/>
            <person name="Liu Y."/>
            <person name="Wu K."/>
            <person name="Chen J."/>
            <person name="Lirakis M."/>
            <person name="Topalis P."/>
            <person name="Van Leeuwen T."/>
            <person name="Hall A.B."/>
            <person name="Jiang X."/>
            <person name="Thorpe C."/>
            <person name="Mueller R.L."/>
            <person name="Sun C."/>
            <person name="Waterhouse R.M."/>
            <person name="Yan G."/>
            <person name="Tu Z.J."/>
            <person name="Fang X."/>
            <person name="James A.A."/>
        </authorList>
    </citation>
    <scope>NUCLEOTIDE SEQUENCE [LARGE SCALE GENOMIC DNA]</scope>
    <source>
        <strain evidence="7">Foshan</strain>
    </source>
</reference>
<dbReference type="GeneID" id="109414727"/>
<dbReference type="Proteomes" id="UP000069940">
    <property type="component" value="Unassembled WGS sequence"/>
</dbReference>
<keyword evidence="7" id="KW-1185">Reference proteome</keyword>